<comment type="cofactor">
    <cofactor evidence="8">
        <name>[4Fe-4S] cluster</name>
        <dbReference type="ChEBI" id="CHEBI:49883"/>
    </cofactor>
    <text evidence="8">Binds 2 [4Fe-4S] clusters per subunit.</text>
</comment>
<dbReference type="Gene3D" id="3.30.70.20">
    <property type="match status" value="1"/>
</dbReference>
<evidence type="ECO:0000256" key="8">
    <source>
        <dbReference type="HAMAP-Rule" id="MF_00461"/>
    </source>
</evidence>
<feature type="compositionally biased region" description="Low complexity" evidence="10">
    <location>
        <begin position="781"/>
        <end position="790"/>
    </location>
</feature>
<evidence type="ECO:0000256" key="6">
    <source>
        <dbReference type="ARBA" id="ARBA00023004"/>
    </source>
</evidence>
<feature type="region of interest" description="Disordered" evidence="10">
    <location>
        <begin position="765"/>
        <end position="796"/>
    </location>
</feature>
<evidence type="ECO:0000313" key="13">
    <source>
        <dbReference type="Proteomes" id="UP000838100"/>
    </source>
</evidence>
<keyword evidence="4 8" id="KW-0677">Repeat</keyword>
<organism evidence="12 13">
    <name type="scientific">Sinobacterium norvegicum</name>
    <dbReference type="NCBI Taxonomy" id="1641715"/>
    <lineage>
        <taxon>Bacteria</taxon>
        <taxon>Pseudomonadati</taxon>
        <taxon>Pseudomonadota</taxon>
        <taxon>Gammaproteobacteria</taxon>
        <taxon>Cellvibrionales</taxon>
        <taxon>Spongiibacteraceae</taxon>
        <taxon>Sinobacterium</taxon>
    </lineage>
</organism>
<dbReference type="PANTHER" id="PTHR43034">
    <property type="entry name" value="ION-TRANSLOCATING OXIDOREDUCTASE COMPLEX SUBUNIT C"/>
    <property type="match status" value="1"/>
</dbReference>
<dbReference type="SUPFAM" id="SSF142019">
    <property type="entry name" value="Nqo1 FMN-binding domain-like"/>
    <property type="match status" value="1"/>
</dbReference>
<keyword evidence="1 8" id="KW-0813">Transport</keyword>
<dbReference type="Gene3D" id="3.40.50.11540">
    <property type="entry name" value="NADH-ubiquinone oxidoreductase 51kDa subunit"/>
    <property type="match status" value="1"/>
</dbReference>
<keyword evidence="2 8" id="KW-0004">4Fe-4S</keyword>
<dbReference type="NCBIfam" id="NF003454">
    <property type="entry name" value="PRK05035.1"/>
    <property type="match status" value="1"/>
</dbReference>
<evidence type="ECO:0000256" key="2">
    <source>
        <dbReference type="ARBA" id="ARBA00022485"/>
    </source>
</evidence>
<feature type="coiled-coil region" evidence="9">
    <location>
        <begin position="821"/>
        <end position="866"/>
    </location>
</feature>
<evidence type="ECO:0000259" key="11">
    <source>
        <dbReference type="PROSITE" id="PS51379"/>
    </source>
</evidence>
<evidence type="ECO:0000256" key="5">
    <source>
        <dbReference type="ARBA" id="ARBA00022982"/>
    </source>
</evidence>
<dbReference type="PROSITE" id="PS00198">
    <property type="entry name" value="4FE4S_FER_1"/>
    <property type="match status" value="1"/>
</dbReference>
<dbReference type="InterPro" id="IPR010208">
    <property type="entry name" value="Ion_transpt_RnfC/RsxC"/>
</dbReference>
<dbReference type="NCBIfam" id="TIGR01945">
    <property type="entry name" value="rnfC"/>
    <property type="match status" value="1"/>
</dbReference>
<keyword evidence="8" id="KW-1278">Translocase</keyword>
<sequence>MSRRIYDIPGGIHPAENKSQSLKNPIKNAGIPAQIVLPLSQHIGAPAKPIVTVGERVLKGQVIAEANGFVSVPVHASTSGTVIAIETRPITHFSGLEAPCIIIDTDGADEWVEHQGVDDYRQLDKQQLLNLIRNAGIAGMGGAGFPSSIKLAGHPDKPIATLIINATECEPYITADDMLIRERAEQVVAGVQILQHLVSPTSETLIGIEDNKPEAIEILRQACQNTTIEVVSLPTKYPSGGEKQLIQILTGKEVPSGKLPADIGVVLQNIGTATAIYRAVTHGEPLIERITTVTGEAIETPQNYQVLLGTPANYLLEKCAFDIRQASQLIIGGPMMGIAVNNTDVPVVKTTNCILAPTAAEIAPPTPAQACIRCGTCANACPAGLLPQQLYWFSRAKENEKLEEHNLADCIECGCCTYVCPSNIPLVQYYRASKAAIRTAKAEADKSEHAKQRFEAREARIEQVNAEKEAKRAARAAAAKEAAAKKAAAAQSAEATPSSDGKADVIAAALARTAAKKATTTGDPVQDAIERAKAKRAGGASEESAEDKLAKLEKRLDNAKNKLAAAIEAGNDNIDAFKTGVEKSQAKVDEARAAVAAEQKAAPVEDNSVDLSDPVAAAIAKAQNKRAGGASEESAEDKLAKLEKRLENANNKLAAAIEAGNDNIDAFKTGVEKSQAKVDEARAAVAAEQKAAPVEDNSVDLSDPVAAAIAKAQAKRAGGATAESIDDKVAKLETRLAKAQQKLAAAEAEGNDNIDAFKTGVEKSQEKLDAAKLEQAKTRPASEAPTAPKAAADDDPVAAAIAKAQAKRAGASVAETPEQQVAKLRKRLTMAEDKLRAAEAEGSDKLEAFQAGVDKLQSKLREAEAALAESE</sequence>
<feature type="binding site" evidence="8">
    <location>
        <position position="377"/>
    </location>
    <ligand>
        <name>[4Fe-4S] cluster</name>
        <dbReference type="ChEBI" id="CHEBI:49883"/>
        <label>1</label>
    </ligand>
</feature>
<comment type="similarity">
    <text evidence="8">Belongs to the 4Fe4S bacterial-type ferredoxin family. RnfC subfamily.</text>
</comment>
<dbReference type="PANTHER" id="PTHR43034:SF2">
    <property type="entry name" value="ION-TRANSLOCATING OXIDOREDUCTASE COMPLEX SUBUNIT C"/>
    <property type="match status" value="1"/>
</dbReference>
<accession>A0ABN8EJN8</accession>
<feature type="binding site" evidence="8">
    <location>
        <position position="374"/>
    </location>
    <ligand>
        <name>[4Fe-4S] cluster</name>
        <dbReference type="ChEBI" id="CHEBI:49883"/>
        <label>1</label>
    </ligand>
</feature>
<keyword evidence="8" id="KW-1003">Cell membrane</keyword>
<dbReference type="InterPro" id="IPR026902">
    <property type="entry name" value="RnfC_N"/>
</dbReference>
<dbReference type="EC" id="7.-.-.-" evidence="8"/>
<keyword evidence="3 8" id="KW-0479">Metal-binding</keyword>
<feature type="binding site" evidence="8">
    <location>
        <position position="410"/>
    </location>
    <ligand>
        <name>[4Fe-4S] cluster</name>
        <dbReference type="ChEBI" id="CHEBI:49883"/>
        <label>2</label>
    </ligand>
</feature>
<dbReference type="InterPro" id="IPR017896">
    <property type="entry name" value="4Fe4S_Fe-S-bd"/>
</dbReference>
<protein>
    <recommendedName>
        <fullName evidence="8">Ion-translocating oxidoreductase complex subunit C</fullName>
        <ecNumber evidence="8">7.-.-.-</ecNumber>
    </recommendedName>
    <alternativeName>
        <fullName evidence="8">Rnf electron transport complex subunit C</fullName>
    </alternativeName>
</protein>
<keyword evidence="7 8" id="KW-0411">Iron-sulfur</keyword>
<dbReference type="Pfam" id="PF10531">
    <property type="entry name" value="SLBB"/>
    <property type="match status" value="1"/>
</dbReference>
<comment type="function">
    <text evidence="8">Part of a membrane-bound complex that couples electron transfer with translocation of ions across the membrane.</text>
</comment>
<feature type="coiled-coil region" evidence="9">
    <location>
        <begin position="722"/>
        <end position="749"/>
    </location>
</feature>
<keyword evidence="5 8" id="KW-0249">Electron transport</keyword>
<dbReference type="InterPro" id="IPR011538">
    <property type="entry name" value="Nuo51_FMN-bd"/>
</dbReference>
<feature type="binding site" evidence="8">
    <location>
        <position position="381"/>
    </location>
    <ligand>
        <name>[4Fe-4S] cluster</name>
        <dbReference type="ChEBI" id="CHEBI:49883"/>
        <label>2</label>
    </ligand>
</feature>
<comment type="subcellular location">
    <subcellularLocation>
        <location evidence="8">Cell inner membrane</location>
        <topology evidence="8">Peripheral membrane protein</topology>
    </subcellularLocation>
</comment>
<dbReference type="Pfam" id="PF13375">
    <property type="entry name" value="RnfC_N"/>
    <property type="match status" value="1"/>
</dbReference>
<comment type="subunit">
    <text evidence="8">The complex is composed of six subunits: RnfA, RnfB, RnfC, RnfD, RnfE and RnfG.</text>
</comment>
<feature type="binding site" evidence="8">
    <location>
        <position position="420"/>
    </location>
    <ligand>
        <name>[4Fe-4S] cluster</name>
        <dbReference type="ChEBI" id="CHEBI:49883"/>
        <label>1</label>
    </ligand>
</feature>
<dbReference type="PROSITE" id="PS51379">
    <property type="entry name" value="4FE4S_FER_2"/>
    <property type="match status" value="2"/>
</dbReference>
<dbReference type="SUPFAM" id="SSF46548">
    <property type="entry name" value="alpha-helical ferredoxin"/>
    <property type="match status" value="1"/>
</dbReference>
<dbReference type="RefSeq" id="WP_237444994.1">
    <property type="nucleotide sequence ID" value="NZ_CAKLPX010000003.1"/>
</dbReference>
<dbReference type="Pfam" id="PF01512">
    <property type="entry name" value="Complex1_51K"/>
    <property type="match status" value="1"/>
</dbReference>
<feature type="coiled-coil region" evidence="9">
    <location>
        <begin position="542"/>
        <end position="601"/>
    </location>
</feature>
<proteinExistence type="inferred from homology"/>
<evidence type="ECO:0000256" key="9">
    <source>
        <dbReference type="SAM" id="Coils"/>
    </source>
</evidence>
<evidence type="ECO:0000256" key="3">
    <source>
        <dbReference type="ARBA" id="ARBA00022723"/>
    </source>
</evidence>
<gene>
    <name evidence="12" type="primary">rsxC_2</name>
    <name evidence="8" type="synonym">rnfC</name>
    <name evidence="12" type="ORF">SIN8267_02418</name>
</gene>
<name>A0ABN8EJN8_9GAMM</name>
<keyword evidence="8" id="KW-0997">Cell inner membrane</keyword>
<dbReference type="InterPro" id="IPR037225">
    <property type="entry name" value="Nuo51_FMN-bd_sf"/>
</dbReference>
<comment type="caution">
    <text evidence="12">The sequence shown here is derived from an EMBL/GenBank/DDBJ whole genome shotgun (WGS) entry which is preliminary data.</text>
</comment>
<evidence type="ECO:0000256" key="4">
    <source>
        <dbReference type="ARBA" id="ARBA00022737"/>
    </source>
</evidence>
<dbReference type="InterPro" id="IPR017900">
    <property type="entry name" value="4Fe4S_Fe_S_CS"/>
</dbReference>
<keyword evidence="13" id="KW-1185">Reference proteome</keyword>
<evidence type="ECO:0000256" key="7">
    <source>
        <dbReference type="ARBA" id="ARBA00023014"/>
    </source>
</evidence>
<feature type="binding site" evidence="8">
    <location>
        <position position="371"/>
    </location>
    <ligand>
        <name>[4Fe-4S] cluster</name>
        <dbReference type="ChEBI" id="CHEBI:49883"/>
        <label>1</label>
    </ligand>
</feature>
<feature type="domain" description="4Fe-4S ferredoxin-type" evidence="11">
    <location>
        <begin position="362"/>
        <end position="391"/>
    </location>
</feature>
<feature type="binding site" evidence="8">
    <location>
        <position position="413"/>
    </location>
    <ligand>
        <name>[4Fe-4S] cluster</name>
        <dbReference type="ChEBI" id="CHEBI:49883"/>
        <label>2</label>
    </ligand>
</feature>
<evidence type="ECO:0000256" key="1">
    <source>
        <dbReference type="ARBA" id="ARBA00022448"/>
    </source>
</evidence>
<dbReference type="HAMAP" id="MF_00461">
    <property type="entry name" value="RsxC_RnfC"/>
    <property type="match status" value="1"/>
</dbReference>
<dbReference type="Pfam" id="PF12838">
    <property type="entry name" value="Fer4_7"/>
    <property type="match status" value="1"/>
</dbReference>
<dbReference type="Proteomes" id="UP000838100">
    <property type="component" value="Unassembled WGS sequence"/>
</dbReference>
<feature type="compositionally biased region" description="Basic and acidic residues" evidence="10">
    <location>
        <begin position="765"/>
        <end position="777"/>
    </location>
</feature>
<keyword evidence="8" id="KW-0472">Membrane</keyword>
<feature type="binding site" evidence="8">
    <location>
        <position position="416"/>
    </location>
    <ligand>
        <name>[4Fe-4S] cluster</name>
        <dbReference type="ChEBI" id="CHEBI:49883"/>
        <label>2</label>
    </ligand>
</feature>
<dbReference type="EMBL" id="CAKLPX010000003">
    <property type="protein sequence ID" value="CAH0992299.1"/>
    <property type="molecule type" value="Genomic_DNA"/>
</dbReference>
<reference evidence="12" key="1">
    <citation type="submission" date="2021-12" db="EMBL/GenBank/DDBJ databases">
        <authorList>
            <person name="Rodrigo-Torres L."/>
            <person name="Arahal R. D."/>
            <person name="Lucena T."/>
        </authorList>
    </citation>
    <scope>NUCLEOTIDE SEQUENCE</scope>
    <source>
        <strain evidence="12">CECT 8267</strain>
    </source>
</reference>
<dbReference type="InterPro" id="IPR019554">
    <property type="entry name" value="Soluble_ligand-bd"/>
</dbReference>
<evidence type="ECO:0000313" key="12">
    <source>
        <dbReference type="EMBL" id="CAH0992299.1"/>
    </source>
</evidence>
<feature type="coiled-coil region" evidence="9">
    <location>
        <begin position="437"/>
        <end position="481"/>
    </location>
</feature>
<feature type="coiled-coil region" evidence="9">
    <location>
        <begin position="632"/>
        <end position="691"/>
    </location>
</feature>
<keyword evidence="6 8" id="KW-0408">Iron</keyword>
<feature type="domain" description="4Fe-4S ferredoxin-type" evidence="11">
    <location>
        <begin position="401"/>
        <end position="430"/>
    </location>
</feature>
<evidence type="ECO:0000256" key="10">
    <source>
        <dbReference type="SAM" id="MobiDB-lite"/>
    </source>
</evidence>
<keyword evidence="9" id="KW-0175">Coiled coil</keyword>